<comment type="caution">
    <text evidence="1">The sequence shown here is derived from an EMBL/GenBank/DDBJ whole genome shotgun (WGS) entry which is preliminary data.</text>
</comment>
<reference evidence="1" key="1">
    <citation type="submission" date="2021-03" db="EMBL/GenBank/DDBJ databases">
        <title>Draft genome sequence of rust myrtle Austropuccinia psidii MF-1, a brazilian biotype.</title>
        <authorList>
            <person name="Quecine M.C."/>
            <person name="Pachon D.M.R."/>
            <person name="Bonatelli M.L."/>
            <person name="Correr F.H."/>
            <person name="Franceschini L.M."/>
            <person name="Leite T.F."/>
            <person name="Margarido G.R.A."/>
            <person name="Almeida C.A."/>
            <person name="Ferrarezi J.A."/>
            <person name="Labate C.A."/>
        </authorList>
    </citation>
    <scope>NUCLEOTIDE SEQUENCE</scope>
    <source>
        <strain evidence="1">MF-1</strain>
    </source>
</reference>
<sequence length="128" mass="13870">MGDDWPKLKCPLAISILHWPDNHFAPVKESSDHRMVGGQIDTGRDRDNRPESFPLACLGSWCPFPLGNTFIIVDHKGVLVRGSRLGTPLATWSEGSDNEQAFLVCLLASITSIGRCQRANAGGTPLSA</sequence>
<name>A0A9Q3IFY0_9BASI</name>
<evidence type="ECO:0000313" key="1">
    <source>
        <dbReference type="EMBL" id="MBW0541706.1"/>
    </source>
</evidence>
<proteinExistence type="predicted"/>
<dbReference type="EMBL" id="AVOT02046386">
    <property type="protein sequence ID" value="MBW0541706.1"/>
    <property type="molecule type" value="Genomic_DNA"/>
</dbReference>
<dbReference type="Proteomes" id="UP000765509">
    <property type="component" value="Unassembled WGS sequence"/>
</dbReference>
<protein>
    <submittedName>
        <fullName evidence="1">Uncharacterized protein</fullName>
    </submittedName>
</protein>
<gene>
    <name evidence="1" type="ORF">O181_081421</name>
</gene>
<keyword evidence="2" id="KW-1185">Reference proteome</keyword>
<dbReference type="AlphaFoldDB" id="A0A9Q3IFY0"/>
<organism evidence="1 2">
    <name type="scientific">Austropuccinia psidii MF-1</name>
    <dbReference type="NCBI Taxonomy" id="1389203"/>
    <lineage>
        <taxon>Eukaryota</taxon>
        <taxon>Fungi</taxon>
        <taxon>Dikarya</taxon>
        <taxon>Basidiomycota</taxon>
        <taxon>Pucciniomycotina</taxon>
        <taxon>Pucciniomycetes</taxon>
        <taxon>Pucciniales</taxon>
        <taxon>Sphaerophragmiaceae</taxon>
        <taxon>Austropuccinia</taxon>
    </lineage>
</organism>
<accession>A0A9Q3IFY0</accession>
<evidence type="ECO:0000313" key="2">
    <source>
        <dbReference type="Proteomes" id="UP000765509"/>
    </source>
</evidence>